<dbReference type="Pfam" id="PF03061">
    <property type="entry name" value="4HBT"/>
    <property type="match status" value="1"/>
</dbReference>
<comment type="catalytic activity">
    <reaction evidence="3">
        <text>a long-chain fatty acyl-CoA + H2O = a long-chain fatty acid + CoA + H(+)</text>
        <dbReference type="Rhea" id="RHEA:67680"/>
        <dbReference type="ChEBI" id="CHEBI:15377"/>
        <dbReference type="ChEBI" id="CHEBI:15378"/>
        <dbReference type="ChEBI" id="CHEBI:57287"/>
        <dbReference type="ChEBI" id="CHEBI:57560"/>
        <dbReference type="ChEBI" id="CHEBI:83139"/>
    </reaction>
</comment>
<dbReference type="Gene3D" id="3.10.129.10">
    <property type="entry name" value="Hotdog Thioesterase"/>
    <property type="match status" value="1"/>
</dbReference>
<dbReference type="EMBL" id="CP022579">
    <property type="protein sequence ID" value="QEL63658.1"/>
    <property type="molecule type" value="Genomic_DNA"/>
</dbReference>
<protein>
    <recommendedName>
        <fullName evidence="6">Medium/long-chain acyl-CoA thioesterase YigI</fullName>
        <ecNumber evidence="5">3.1.2.20</ecNumber>
    </recommendedName>
</protein>
<dbReference type="CDD" id="cd03443">
    <property type="entry name" value="PaaI_thioesterase"/>
    <property type="match status" value="1"/>
</dbReference>
<dbReference type="GO" id="GO:0047617">
    <property type="term" value="F:fatty acyl-CoA hydrolase activity"/>
    <property type="evidence" value="ECO:0007669"/>
    <property type="project" value="UniProtKB-EC"/>
</dbReference>
<dbReference type="PANTHER" id="PTHR43240">
    <property type="entry name" value="1,4-DIHYDROXY-2-NAPHTHOYL-COA THIOESTERASE 1"/>
    <property type="match status" value="1"/>
</dbReference>
<evidence type="ECO:0000256" key="7">
    <source>
        <dbReference type="ARBA" id="ARBA00048062"/>
    </source>
</evidence>
<dbReference type="RefSeq" id="WP_054619726.1">
    <property type="nucleotide sequence ID" value="NZ_CP022579.1"/>
</dbReference>
<proteinExistence type="inferred from homology"/>
<dbReference type="NCBIfam" id="TIGR00369">
    <property type="entry name" value="unchar_dom_1"/>
    <property type="match status" value="1"/>
</dbReference>
<comment type="catalytic activity">
    <reaction evidence="2">
        <text>a fatty acyl-CoA + H2O = a fatty acid + CoA + H(+)</text>
        <dbReference type="Rhea" id="RHEA:16781"/>
        <dbReference type="ChEBI" id="CHEBI:15377"/>
        <dbReference type="ChEBI" id="CHEBI:15378"/>
        <dbReference type="ChEBI" id="CHEBI:28868"/>
        <dbReference type="ChEBI" id="CHEBI:57287"/>
        <dbReference type="ChEBI" id="CHEBI:77636"/>
        <dbReference type="EC" id="3.1.2.20"/>
    </reaction>
</comment>
<evidence type="ECO:0000256" key="5">
    <source>
        <dbReference type="ARBA" id="ARBA00038894"/>
    </source>
</evidence>
<dbReference type="AlphaFoldDB" id="A0A5C1E5V6"/>
<keyword evidence="10" id="KW-1185">Reference proteome</keyword>
<dbReference type="InterPro" id="IPR006683">
    <property type="entry name" value="Thioestr_dom"/>
</dbReference>
<dbReference type="SUPFAM" id="SSF54637">
    <property type="entry name" value="Thioesterase/thiol ester dehydrase-isomerase"/>
    <property type="match status" value="1"/>
</dbReference>
<evidence type="ECO:0000313" key="10">
    <source>
        <dbReference type="Proteomes" id="UP000323671"/>
    </source>
</evidence>
<gene>
    <name evidence="9" type="ORF">OTERR_01820</name>
</gene>
<evidence type="ECO:0000259" key="8">
    <source>
        <dbReference type="Pfam" id="PF03061"/>
    </source>
</evidence>
<evidence type="ECO:0000256" key="2">
    <source>
        <dbReference type="ARBA" id="ARBA00035880"/>
    </source>
</evidence>
<reference evidence="9 10" key="1">
    <citation type="submission" date="2017-07" db="EMBL/GenBank/DDBJ databases">
        <title>Complete genome sequence of Oryzomicrobium terrae TPP412.</title>
        <authorList>
            <person name="Chiu L.-W."/>
            <person name="Lo K.-J."/>
            <person name="Tsai Y.-M."/>
            <person name="Lin S.-S."/>
            <person name="Kuo C.-H."/>
            <person name="Liu C.-T."/>
        </authorList>
    </citation>
    <scope>NUCLEOTIDE SEQUENCE [LARGE SCALE GENOMIC DNA]</scope>
    <source>
        <strain evidence="9 10">TPP412</strain>
    </source>
</reference>
<sequence>MPAHRSAFYPADAEFADRVRASFDRQKAMAHLGASLADVDAGRCVIQLPHHDAVTQQHGYIHGGVVGAIADSAAGYAAMTLTPADSSVLTVSYTLNLMAPAAGDHIEAHGEVVRAGRTLVVTRADVFAYKDGQASLCATLQQTIMVLANRPER</sequence>
<evidence type="ECO:0000256" key="6">
    <source>
        <dbReference type="ARBA" id="ARBA00040062"/>
    </source>
</evidence>
<name>A0A5C1E5V6_9RHOO</name>
<feature type="domain" description="Thioesterase" evidence="8">
    <location>
        <begin position="58"/>
        <end position="133"/>
    </location>
</feature>
<dbReference type="EC" id="3.1.2.20" evidence="5"/>
<evidence type="ECO:0000256" key="1">
    <source>
        <dbReference type="ARBA" id="ARBA00022801"/>
    </source>
</evidence>
<comment type="similarity">
    <text evidence="4">Belongs to the YigI thioesterase family.</text>
</comment>
<dbReference type="KEGG" id="otr:OTERR_01820"/>
<dbReference type="PANTHER" id="PTHR43240:SF20">
    <property type="entry name" value="MEDIUM_LONG-CHAIN ACYL-COA THIOESTERASE YIGI"/>
    <property type="match status" value="1"/>
</dbReference>
<dbReference type="Proteomes" id="UP000323671">
    <property type="component" value="Chromosome"/>
</dbReference>
<keyword evidence="1" id="KW-0378">Hydrolase</keyword>
<evidence type="ECO:0000256" key="3">
    <source>
        <dbReference type="ARBA" id="ARBA00036002"/>
    </source>
</evidence>
<accession>A0A5C1E5V6</accession>
<organism evidence="9 10">
    <name type="scientific">Oryzomicrobium terrae</name>
    <dbReference type="NCBI Taxonomy" id="1735038"/>
    <lineage>
        <taxon>Bacteria</taxon>
        <taxon>Pseudomonadati</taxon>
        <taxon>Pseudomonadota</taxon>
        <taxon>Betaproteobacteria</taxon>
        <taxon>Rhodocyclales</taxon>
        <taxon>Rhodocyclaceae</taxon>
        <taxon>Oryzomicrobium</taxon>
    </lineage>
</organism>
<dbReference type="InterPro" id="IPR029069">
    <property type="entry name" value="HotDog_dom_sf"/>
</dbReference>
<evidence type="ECO:0000256" key="4">
    <source>
        <dbReference type="ARBA" id="ARBA00038381"/>
    </source>
</evidence>
<dbReference type="InterPro" id="IPR003736">
    <property type="entry name" value="PAAI_dom"/>
</dbReference>
<evidence type="ECO:0000313" key="9">
    <source>
        <dbReference type="EMBL" id="QEL63658.1"/>
    </source>
</evidence>
<comment type="catalytic activity">
    <reaction evidence="7">
        <text>a medium-chain fatty acyl-CoA + H2O = a medium-chain fatty acid + CoA + H(+)</text>
        <dbReference type="Rhea" id="RHEA:68184"/>
        <dbReference type="ChEBI" id="CHEBI:15377"/>
        <dbReference type="ChEBI" id="CHEBI:15378"/>
        <dbReference type="ChEBI" id="CHEBI:57287"/>
        <dbReference type="ChEBI" id="CHEBI:59558"/>
        <dbReference type="ChEBI" id="CHEBI:90546"/>
    </reaction>
</comment>